<accession>A0A9X9LSU5</accession>
<name>A0A9X9LSU5_GULGU</name>
<proteinExistence type="predicted"/>
<comment type="caution">
    <text evidence="1">The sequence shown here is derived from an EMBL/GenBank/DDBJ whole genome shotgun (WGS) entry which is preliminary data.</text>
</comment>
<dbReference type="EMBL" id="CYRY02015326">
    <property type="protein sequence ID" value="VCW85407.1"/>
    <property type="molecule type" value="Genomic_DNA"/>
</dbReference>
<sequence length="49" mass="5395">MYSFSSSFQCSPVDGPCLESCQDSELDCFVIDNNGFILISGRSQESDHV</sequence>
<evidence type="ECO:0000313" key="1">
    <source>
        <dbReference type="EMBL" id="VCW85407.1"/>
    </source>
</evidence>
<dbReference type="AlphaFoldDB" id="A0A9X9LSU5"/>
<organism evidence="1 2">
    <name type="scientific">Gulo gulo</name>
    <name type="common">Wolverine</name>
    <name type="synonym">Gluton</name>
    <dbReference type="NCBI Taxonomy" id="48420"/>
    <lineage>
        <taxon>Eukaryota</taxon>
        <taxon>Metazoa</taxon>
        <taxon>Chordata</taxon>
        <taxon>Craniata</taxon>
        <taxon>Vertebrata</taxon>
        <taxon>Euteleostomi</taxon>
        <taxon>Mammalia</taxon>
        <taxon>Eutheria</taxon>
        <taxon>Laurasiatheria</taxon>
        <taxon>Carnivora</taxon>
        <taxon>Caniformia</taxon>
        <taxon>Musteloidea</taxon>
        <taxon>Mustelidae</taxon>
        <taxon>Guloninae</taxon>
        <taxon>Gulo</taxon>
    </lineage>
</organism>
<reference evidence="1 2" key="1">
    <citation type="submission" date="2018-10" db="EMBL/GenBank/DDBJ databases">
        <authorList>
            <person name="Ekblom R."/>
            <person name="Jareborg N."/>
        </authorList>
    </citation>
    <scope>NUCLEOTIDE SEQUENCE [LARGE SCALE GENOMIC DNA]</scope>
    <source>
        <tissue evidence="1">Muscle</tissue>
    </source>
</reference>
<dbReference type="Proteomes" id="UP000269945">
    <property type="component" value="Unassembled WGS sequence"/>
</dbReference>
<protein>
    <submittedName>
        <fullName evidence="1">Uncharacterized protein</fullName>
    </submittedName>
</protein>
<keyword evidence="2" id="KW-1185">Reference proteome</keyword>
<evidence type="ECO:0000313" key="2">
    <source>
        <dbReference type="Proteomes" id="UP000269945"/>
    </source>
</evidence>
<gene>
    <name evidence="1" type="ORF">BN2614_LOCUS1</name>
</gene>